<sequence>MQVPSKSEYEGGEGSSE</sequence>
<reference evidence="1" key="1">
    <citation type="submission" date="2014-11" db="EMBL/GenBank/DDBJ databases">
        <authorList>
            <person name="Amaro Gonzalez C."/>
        </authorList>
    </citation>
    <scope>NUCLEOTIDE SEQUENCE</scope>
</reference>
<proteinExistence type="predicted"/>
<reference evidence="1" key="2">
    <citation type="journal article" date="2015" name="Fish Shellfish Immunol.">
        <title>Early steps in the European eel (Anguilla anguilla)-Vibrio vulnificus interaction in the gills: Role of the RtxA13 toxin.</title>
        <authorList>
            <person name="Callol A."/>
            <person name="Pajuelo D."/>
            <person name="Ebbesson L."/>
            <person name="Teles M."/>
            <person name="MacKenzie S."/>
            <person name="Amaro C."/>
        </authorList>
    </citation>
    <scope>NUCLEOTIDE SEQUENCE</scope>
</reference>
<evidence type="ECO:0000313" key="1">
    <source>
        <dbReference type="EMBL" id="JAH60796.1"/>
    </source>
</evidence>
<dbReference type="AlphaFoldDB" id="A0A0E9U4R7"/>
<dbReference type="EMBL" id="GBXM01047781">
    <property type="protein sequence ID" value="JAH60796.1"/>
    <property type="molecule type" value="Transcribed_RNA"/>
</dbReference>
<name>A0A0E9U4R7_ANGAN</name>
<organism evidence="1">
    <name type="scientific">Anguilla anguilla</name>
    <name type="common">European freshwater eel</name>
    <name type="synonym">Muraena anguilla</name>
    <dbReference type="NCBI Taxonomy" id="7936"/>
    <lineage>
        <taxon>Eukaryota</taxon>
        <taxon>Metazoa</taxon>
        <taxon>Chordata</taxon>
        <taxon>Craniata</taxon>
        <taxon>Vertebrata</taxon>
        <taxon>Euteleostomi</taxon>
        <taxon>Actinopterygii</taxon>
        <taxon>Neopterygii</taxon>
        <taxon>Teleostei</taxon>
        <taxon>Anguilliformes</taxon>
        <taxon>Anguillidae</taxon>
        <taxon>Anguilla</taxon>
    </lineage>
</organism>
<protein>
    <submittedName>
        <fullName evidence="1">Uncharacterized protein</fullName>
    </submittedName>
</protein>
<accession>A0A0E9U4R7</accession>